<dbReference type="EMBL" id="AP011177">
    <property type="protein sequence ID" value="BAJ02982.1"/>
    <property type="molecule type" value="Genomic_DNA"/>
</dbReference>
<organism evidence="1 2">
    <name type="scientific">Shewanella violacea (strain JCM 10179 / CIP 106290 / LMG 19151 / DSS12)</name>
    <dbReference type="NCBI Taxonomy" id="637905"/>
    <lineage>
        <taxon>Bacteria</taxon>
        <taxon>Pseudomonadati</taxon>
        <taxon>Pseudomonadota</taxon>
        <taxon>Gammaproteobacteria</taxon>
        <taxon>Alteromonadales</taxon>
        <taxon>Shewanellaceae</taxon>
        <taxon>Shewanella</taxon>
    </lineage>
</organism>
<evidence type="ECO:0000313" key="1">
    <source>
        <dbReference type="EMBL" id="BAJ02982.1"/>
    </source>
</evidence>
<dbReference type="Proteomes" id="UP000002350">
    <property type="component" value="Chromosome"/>
</dbReference>
<name>D4ZAD7_SHEVD</name>
<dbReference type="eggNOG" id="ENOG503412Z">
    <property type="taxonomic scope" value="Bacteria"/>
</dbReference>
<dbReference type="HOGENOM" id="CLU_063869_0_0_6"/>
<accession>D4ZAD7</accession>
<reference evidence="2" key="1">
    <citation type="journal article" date="2010" name="Mol. Biosyst.">
        <title>Complete genome sequence and comparative analysis of Shewanella violacea, a psychrophilic and piezophilic bacterium from deep sea floor sediments.</title>
        <authorList>
            <person name="Aono E."/>
            <person name="Baba T."/>
            <person name="Ara T."/>
            <person name="Nishi T."/>
            <person name="Nakamichi T."/>
            <person name="Inamoto E."/>
            <person name="Toyonaga H."/>
            <person name="Hasegawa M."/>
            <person name="Takai Y."/>
            <person name="Okumura Y."/>
            <person name="Baba M."/>
            <person name="Tomita M."/>
            <person name="Kato C."/>
            <person name="Oshima T."/>
            <person name="Nakasone K."/>
            <person name="Mori H."/>
        </authorList>
    </citation>
    <scope>NUCLEOTIDE SEQUENCE [LARGE SCALE GENOMIC DNA]</scope>
    <source>
        <strain evidence="2">JCM 10179 / CIP 106290 / LMG 19151 / DSS12</strain>
    </source>
</reference>
<gene>
    <name evidence="1" type="ordered locus">SVI_3011</name>
</gene>
<dbReference type="STRING" id="637905.SVI_3011"/>
<protein>
    <recommendedName>
        <fullName evidence="3">Fimbrial protein</fullName>
    </recommendedName>
</protein>
<proteinExistence type="predicted"/>
<dbReference type="KEGG" id="svo:SVI_3011"/>
<dbReference type="AlphaFoldDB" id="D4ZAD7"/>
<evidence type="ECO:0008006" key="3">
    <source>
        <dbReference type="Google" id="ProtNLM"/>
    </source>
</evidence>
<keyword evidence="2" id="KW-1185">Reference proteome</keyword>
<evidence type="ECO:0000313" key="2">
    <source>
        <dbReference type="Proteomes" id="UP000002350"/>
    </source>
</evidence>
<sequence>MNAQSSKSYSLGMSALQRWFQLGTLTLCLLLYVQSATAFTINGTLTGDKLKWANASTDGEFIRPNYWFTPARLPDTTRWVPGTYTTPTDITIELSTGSDHVSMPIKLSGVKYQVSGQFVLASYADIYPVCGQSTIAATTTVLSTGSGFCIADQSIGFDSPQTPFKRYQPVIRLDKTELIQRLKGKPKGMYSGTVTGIISYGFKANISEAVKTYRNIPMTFSIQIAYNPSVITRINVLGNGHITPEYDTYKHTVSGTTGFKISALGYFQNGLSFKLINKDANDYTLKPVMGGSTSIPYSITCQGCSSTPELVNKGSLIDEGIGQVDAPGASIIPFMLNVDFTNVSVKDVEDKSYNDHFTVMFEVLL</sequence>
<dbReference type="RefSeq" id="WP_013052281.1">
    <property type="nucleotide sequence ID" value="NC_014012.1"/>
</dbReference>